<dbReference type="Proteomes" id="UP000294887">
    <property type="component" value="Unassembled WGS sequence"/>
</dbReference>
<dbReference type="AlphaFoldDB" id="A0A4R1EXA4"/>
<accession>A0A4R1EXA4</accession>
<dbReference type="EMBL" id="SMFQ01000004">
    <property type="protein sequence ID" value="TCJ84624.1"/>
    <property type="molecule type" value="Genomic_DNA"/>
</dbReference>
<evidence type="ECO:0000313" key="4">
    <source>
        <dbReference type="Proteomes" id="UP000294887"/>
    </source>
</evidence>
<keyword evidence="4" id="KW-1185">Reference proteome</keyword>
<protein>
    <recommendedName>
        <fullName evidence="5">Secreted protein (IPTL-CTERM system target)</fullName>
    </recommendedName>
</protein>
<keyword evidence="1" id="KW-0812">Transmembrane</keyword>
<evidence type="ECO:0008006" key="5">
    <source>
        <dbReference type="Google" id="ProtNLM"/>
    </source>
</evidence>
<keyword evidence="1" id="KW-1133">Transmembrane helix</keyword>
<sequence length="180" mass="18746">MKTLKTFFAKLITLSLLLIAVPSSVFAGDASLPVINFALPAGATAVPSLSGTMLVILSLLLFVVALKISKQKNANTGKFFVTLIGVTAIVSGSGGIKMISEVNAGNDAVFINIPENITRTLDTYTPYTFKNTNAQALTITLEENDYSCISLDGGATLPLCNDGSLAPDSSCGIVCINPPD</sequence>
<evidence type="ECO:0000256" key="2">
    <source>
        <dbReference type="SAM" id="SignalP"/>
    </source>
</evidence>
<keyword evidence="1" id="KW-0472">Membrane</keyword>
<proteinExistence type="predicted"/>
<comment type="caution">
    <text evidence="3">The sequence shown here is derived from an EMBL/GenBank/DDBJ whole genome shotgun (WGS) entry which is preliminary data.</text>
</comment>
<feature type="chain" id="PRO_5020652902" description="Secreted protein (IPTL-CTERM system target)" evidence="2">
    <location>
        <begin position="28"/>
        <end position="180"/>
    </location>
</feature>
<feature type="signal peptide" evidence="2">
    <location>
        <begin position="1"/>
        <end position="27"/>
    </location>
</feature>
<keyword evidence="2" id="KW-0732">Signal</keyword>
<gene>
    <name evidence="3" type="ORF">EV695_2583</name>
</gene>
<reference evidence="3 4" key="1">
    <citation type="submission" date="2019-03" db="EMBL/GenBank/DDBJ databases">
        <title>Genomic Encyclopedia of Type Strains, Phase IV (KMG-IV): sequencing the most valuable type-strain genomes for metagenomic binning, comparative biology and taxonomic classification.</title>
        <authorList>
            <person name="Goeker M."/>
        </authorList>
    </citation>
    <scope>NUCLEOTIDE SEQUENCE [LARGE SCALE GENOMIC DNA]</scope>
    <source>
        <strain evidence="3 4">DSM 24830</strain>
    </source>
</reference>
<name>A0A4R1EXA4_9GAMM</name>
<organism evidence="3 4">
    <name type="scientific">Cocleimonas flava</name>
    <dbReference type="NCBI Taxonomy" id="634765"/>
    <lineage>
        <taxon>Bacteria</taxon>
        <taxon>Pseudomonadati</taxon>
        <taxon>Pseudomonadota</taxon>
        <taxon>Gammaproteobacteria</taxon>
        <taxon>Thiotrichales</taxon>
        <taxon>Thiotrichaceae</taxon>
        <taxon>Cocleimonas</taxon>
    </lineage>
</organism>
<evidence type="ECO:0000313" key="3">
    <source>
        <dbReference type="EMBL" id="TCJ84624.1"/>
    </source>
</evidence>
<feature type="transmembrane region" description="Helical" evidence="1">
    <location>
        <begin position="78"/>
        <end position="96"/>
    </location>
</feature>
<feature type="transmembrane region" description="Helical" evidence="1">
    <location>
        <begin position="37"/>
        <end position="66"/>
    </location>
</feature>
<evidence type="ECO:0000256" key="1">
    <source>
        <dbReference type="SAM" id="Phobius"/>
    </source>
</evidence>
<dbReference type="RefSeq" id="WP_131906372.1">
    <property type="nucleotide sequence ID" value="NZ_BAAAFU010000006.1"/>
</dbReference>